<dbReference type="EMBL" id="CAJOBZ010000004">
    <property type="protein sequence ID" value="CAF4787486.1"/>
    <property type="molecule type" value="Genomic_DNA"/>
</dbReference>
<evidence type="ECO:0000313" key="1">
    <source>
        <dbReference type="EMBL" id="CAF4787486.1"/>
    </source>
</evidence>
<reference evidence="1" key="1">
    <citation type="submission" date="2021-02" db="EMBL/GenBank/DDBJ databases">
        <authorList>
            <person name="Steward A R."/>
        </authorList>
    </citation>
    <scope>NUCLEOTIDE SEQUENCE</scope>
</reference>
<comment type="caution">
    <text evidence="1">The sequence shown here is derived from an EMBL/GenBank/DDBJ whole genome shotgun (WGS) entry which is preliminary data.</text>
</comment>
<accession>A0A821NH85</accession>
<organism evidence="1 2">
    <name type="scientific">Pieris macdunnoughi</name>
    <dbReference type="NCBI Taxonomy" id="345717"/>
    <lineage>
        <taxon>Eukaryota</taxon>
        <taxon>Metazoa</taxon>
        <taxon>Ecdysozoa</taxon>
        <taxon>Arthropoda</taxon>
        <taxon>Hexapoda</taxon>
        <taxon>Insecta</taxon>
        <taxon>Pterygota</taxon>
        <taxon>Neoptera</taxon>
        <taxon>Endopterygota</taxon>
        <taxon>Lepidoptera</taxon>
        <taxon>Glossata</taxon>
        <taxon>Ditrysia</taxon>
        <taxon>Papilionoidea</taxon>
        <taxon>Pieridae</taxon>
        <taxon>Pierinae</taxon>
        <taxon>Pieris</taxon>
    </lineage>
</organism>
<keyword evidence="2" id="KW-1185">Reference proteome</keyword>
<evidence type="ECO:0000313" key="2">
    <source>
        <dbReference type="Proteomes" id="UP000663880"/>
    </source>
</evidence>
<proteinExistence type="predicted"/>
<sequence length="77" mass="8820">MADQDERGSIIGRRKKILTCLTINLVYDYWPSSGCLKTYAECLGVESGVPHDPWETLVIGREDSFFNEEGYTVCWKK</sequence>
<gene>
    <name evidence="1" type="ORF">PMACD_LOCUS2700</name>
</gene>
<dbReference type="Proteomes" id="UP000663880">
    <property type="component" value="Unassembled WGS sequence"/>
</dbReference>
<protein>
    <submittedName>
        <fullName evidence="1">Uncharacterized protein</fullName>
    </submittedName>
</protein>
<dbReference type="AlphaFoldDB" id="A0A821NH85"/>
<name>A0A821NH85_9NEOP</name>